<feature type="non-terminal residue" evidence="12">
    <location>
        <position position="1"/>
    </location>
</feature>
<evidence type="ECO:0000256" key="1">
    <source>
        <dbReference type="ARBA" id="ARBA00005843"/>
    </source>
</evidence>
<dbReference type="PROSITE" id="PS00108">
    <property type="entry name" value="PROTEIN_KINASE_ST"/>
    <property type="match status" value="1"/>
</dbReference>
<dbReference type="Gramene" id="EFJ18335">
    <property type="protein sequence ID" value="EFJ18335"/>
    <property type="gene ID" value="SELMODRAFT_113254"/>
</dbReference>
<dbReference type="PIRSF" id="PIRSF000654">
    <property type="entry name" value="Integrin-linked_kinase"/>
    <property type="match status" value="1"/>
</dbReference>
<evidence type="ECO:0000256" key="4">
    <source>
        <dbReference type="ARBA" id="ARBA00022741"/>
    </source>
</evidence>
<dbReference type="CDD" id="cd13999">
    <property type="entry name" value="STKc_MAP3K-like"/>
    <property type="match status" value="1"/>
</dbReference>
<dbReference type="InterPro" id="IPR036770">
    <property type="entry name" value="Ankyrin_rpt-contain_sf"/>
</dbReference>
<dbReference type="Pfam" id="PF12796">
    <property type="entry name" value="Ank_2"/>
    <property type="match status" value="1"/>
</dbReference>
<proteinExistence type="inferred from homology"/>
<evidence type="ECO:0000313" key="13">
    <source>
        <dbReference type="Proteomes" id="UP000001514"/>
    </source>
</evidence>
<dbReference type="eggNOG" id="KOG0192">
    <property type="taxonomic scope" value="Eukaryota"/>
</dbReference>
<evidence type="ECO:0000256" key="2">
    <source>
        <dbReference type="ARBA" id="ARBA00022527"/>
    </source>
</evidence>
<evidence type="ECO:0000256" key="7">
    <source>
        <dbReference type="PROSITE-ProRule" id="PRU00023"/>
    </source>
</evidence>
<dbReference type="GO" id="GO:0005524">
    <property type="term" value="F:ATP binding"/>
    <property type="evidence" value="ECO:0007669"/>
    <property type="project" value="UniProtKB-UniRule"/>
</dbReference>
<dbReference type="InterPro" id="IPR011009">
    <property type="entry name" value="Kinase-like_dom_sf"/>
</dbReference>
<dbReference type="SMART" id="SM00220">
    <property type="entry name" value="S_TKc"/>
    <property type="match status" value="1"/>
</dbReference>
<dbReference type="EMBL" id="GL377597">
    <property type="protein sequence ID" value="EFJ22050.1"/>
    <property type="molecule type" value="Genomic_DNA"/>
</dbReference>
<dbReference type="KEGG" id="smo:SELMODRAFT_113254"/>
<dbReference type="STRING" id="88036.D8S0G7"/>
<gene>
    <name evidence="12" type="ORF">SELMODRAFT_105905</name>
    <name evidence="11" type="ORF">SELMODRAFT_113254</name>
</gene>
<dbReference type="Gene3D" id="1.10.510.10">
    <property type="entry name" value="Transferase(Phosphotransferase) domain 1"/>
    <property type="match status" value="1"/>
</dbReference>
<feature type="binding site" evidence="8">
    <location>
        <position position="146"/>
    </location>
    <ligand>
        <name>ATP</name>
        <dbReference type="ChEBI" id="CHEBI:30616"/>
    </ligand>
</feature>
<dbReference type="Gene3D" id="1.25.40.20">
    <property type="entry name" value="Ankyrin repeat-containing domain"/>
    <property type="match status" value="1"/>
</dbReference>
<sequence length="395" mass="44689">TVKLLYCASRGDVEGLRQALREGVNKDVADYDKRTALHLAASEGHADCVLLLIQHGVDLSPRDRWGRTPLADARRYGHMRICKLLEAHEAMDYVMILISFVKESVVPEYEIDPGEIERIGNNDPIGRGAFGEIRVVKWRGTKVAAKTILTSLLQDKQVVREFVRELVLLQKLHHPNIVQFLGAVTKQENLIIITEYLPKGDLQALLRRKSKGSLGGKQVLHFALDIARGMNFLHEHKPEPVIHRDLKPTNILLDDAGHLKVGDFGLSRLVKASGATVDEVYKMTGETGSSDRYMAPEVFKHQSYDKSVDVYSFALIVYEMFEGHVGNRYENPIHAVEDRARHGYKPAFTAKYPTNMKQLLTRCLDFDAKKRPSFREIIAELEDMERSQKFGCSIS</sequence>
<dbReference type="Proteomes" id="UP000001514">
    <property type="component" value="Unassembled WGS sequence"/>
</dbReference>
<dbReference type="HOGENOM" id="CLU_000288_7_35_1"/>
<name>D8S0G7_SELML</name>
<dbReference type="Gene3D" id="3.30.200.20">
    <property type="entry name" value="Phosphorylase Kinase, domain 1"/>
    <property type="match status" value="1"/>
</dbReference>
<dbReference type="InterPro" id="IPR008271">
    <property type="entry name" value="Ser/Thr_kinase_AS"/>
</dbReference>
<feature type="repeat" description="ANK" evidence="7">
    <location>
        <begin position="32"/>
        <end position="64"/>
    </location>
</feature>
<keyword evidence="2 9" id="KW-0723">Serine/threonine-protein kinase</keyword>
<dbReference type="PROSITE" id="PS50297">
    <property type="entry name" value="ANK_REP_REGION"/>
    <property type="match status" value="1"/>
</dbReference>
<keyword evidence="13" id="KW-1185">Reference proteome</keyword>
<dbReference type="SUPFAM" id="SSF56112">
    <property type="entry name" value="Protein kinase-like (PK-like)"/>
    <property type="match status" value="1"/>
</dbReference>
<dbReference type="PROSITE" id="PS50011">
    <property type="entry name" value="PROTEIN_KINASE_DOM"/>
    <property type="match status" value="1"/>
</dbReference>
<dbReference type="EMBL" id="GL377610">
    <property type="protein sequence ID" value="EFJ18335.1"/>
    <property type="molecule type" value="Genomic_DNA"/>
</dbReference>
<evidence type="ECO:0000256" key="8">
    <source>
        <dbReference type="PROSITE-ProRule" id="PRU10141"/>
    </source>
</evidence>
<evidence type="ECO:0000256" key="6">
    <source>
        <dbReference type="ARBA" id="ARBA00022840"/>
    </source>
</evidence>
<evidence type="ECO:0000256" key="9">
    <source>
        <dbReference type="RuleBase" id="RU000304"/>
    </source>
</evidence>
<dbReference type="InterPro" id="IPR000719">
    <property type="entry name" value="Prot_kinase_dom"/>
</dbReference>
<evidence type="ECO:0000256" key="3">
    <source>
        <dbReference type="ARBA" id="ARBA00022679"/>
    </source>
</evidence>
<dbReference type="InterPro" id="IPR002110">
    <property type="entry name" value="Ankyrin_rpt"/>
</dbReference>
<organism evidence="13">
    <name type="scientific">Selaginella moellendorffii</name>
    <name type="common">Spikemoss</name>
    <dbReference type="NCBI Taxonomy" id="88036"/>
    <lineage>
        <taxon>Eukaryota</taxon>
        <taxon>Viridiplantae</taxon>
        <taxon>Streptophyta</taxon>
        <taxon>Embryophyta</taxon>
        <taxon>Tracheophyta</taxon>
        <taxon>Lycopodiopsida</taxon>
        <taxon>Selaginellales</taxon>
        <taxon>Selaginellaceae</taxon>
        <taxon>Selaginella</taxon>
    </lineage>
</organism>
<dbReference type="PANTHER" id="PTHR44329:SF62">
    <property type="entry name" value="PROTEIN KINASE DOMAIN-CONTAINING PROTEIN"/>
    <property type="match status" value="1"/>
</dbReference>
<dbReference type="PANTHER" id="PTHR44329">
    <property type="entry name" value="SERINE/THREONINE-PROTEIN KINASE TNNI3K-RELATED"/>
    <property type="match status" value="1"/>
</dbReference>
<keyword evidence="4 8" id="KW-0547">Nucleotide-binding</keyword>
<dbReference type="KEGG" id="smo:SELMODRAFT_105905"/>
<keyword evidence="3" id="KW-0808">Transferase</keyword>
<dbReference type="AlphaFoldDB" id="D8S0G7"/>
<dbReference type="Gramene" id="EFJ22050">
    <property type="protein sequence ID" value="EFJ22050"/>
    <property type="gene ID" value="SELMODRAFT_105905"/>
</dbReference>
<dbReference type="InParanoid" id="D8S0G7"/>
<keyword evidence="5" id="KW-0418">Kinase</keyword>
<reference evidence="12 13" key="1">
    <citation type="journal article" date="2011" name="Science">
        <title>The Selaginella genome identifies genetic changes associated with the evolution of vascular plants.</title>
        <authorList>
            <person name="Banks J.A."/>
            <person name="Nishiyama T."/>
            <person name="Hasebe M."/>
            <person name="Bowman J.L."/>
            <person name="Gribskov M."/>
            <person name="dePamphilis C."/>
            <person name="Albert V.A."/>
            <person name="Aono N."/>
            <person name="Aoyama T."/>
            <person name="Ambrose B.A."/>
            <person name="Ashton N.W."/>
            <person name="Axtell M.J."/>
            <person name="Barker E."/>
            <person name="Barker M.S."/>
            <person name="Bennetzen J.L."/>
            <person name="Bonawitz N.D."/>
            <person name="Chapple C."/>
            <person name="Cheng C."/>
            <person name="Correa L.G."/>
            <person name="Dacre M."/>
            <person name="DeBarry J."/>
            <person name="Dreyer I."/>
            <person name="Elias M."/>
            <person name="Engstrom E.M."/>
            <person name="Estelle M."/>
            <person name="Feng L."/>
            <person name="Finet C."/>
            <person name="Floyd S.K."/>
            <person name="Frommer W.B."/>
            <person name="Fujita T."/>
            <person name="Gramzow L."/>
            <person name="Gutensohn M."/>
            <person name="Harholt J."/>
            <person name="Hattori M."/>
            <person name="Heyl A."/>
            <person name="Hirai T."/>
            <person name="Hiwatashi Y."/>
            <person name="Ishikawa M."/>
            <person name="Iwata M."/>
            <person name="Karol K.G."/>
            <person name="Koehler B."/>
            <person name="Kolukisaoglu U."/>
            <person name="Kubo M."/>
            <person name="Kurata T."/>
            <person name="Lalonde S."/>
            <person name="Li K."/>
            <person name="Li Y."/>
            <person name="Litt A."/>
            <person name="Lyons E."/>
            <person name="Manning G."/>
            <person name="Maruyama T."/>
            <person name="Michael T.P."/>
            <person name="Mikami K."/>
            <person name="Miyazaki S."/>
            <person name="Morinaga S."/>
            <person name="Murata T."/>
            <person name="Mueller-Roeber B."/>
            <person name="Nelson D.R."/>
            <person name="Obara M."/>
            <person name="Oguri Y."/>
            <person name="Olmstead R.G."/>
            <person name="Onodera N."/>
            <person name="Petersen B.L."/>
            <person name="Pils B."/>
            <person name="Prigge M."/>
            <person name="Rensing S.A."/>
            <person name="Riano-Pachon D.M."/>
            <person name="Roberts A.W."/>
            <person name="Sato Y."/>
            <person name="Scheller H.V."/>
            <person name="Schulz B."/>
            <person name="Schulz C."/>
            <person name="Shakirov E.V."/>
            <person name="Shibagaki N."/>
            <person name="Shinohara N."/>
            <person name="Shippen D.E."/>
            <person name="Soerensen I."/>
            <person name="Sotooka R."/>
            <person name="Sugimoto N."/>
            <person name="Sugita M."/>
            <person name="Sumikawa N."/>
            <person name="Tanurdzic M."/>
            <person name="Theissen G."/>
            <person name="Ulvskov P."/>
            <person name="Wakazuki S."/>
            <person name="Weng J.K."/>
            <person name="Willats W.W."/>
            <person name="Wipf D."/>
            <person name="Wolf P.G."/>
            <person name="Yang L."/>
            <person name="Zimmer A.D."/>
            <person name="Zhu Q."/>
            <person name="Mitros T."/>
            <person name="Hellsten U."/>
            <person name="Loque D."/>
            <person name="Otillar R."/>
            <person name="Salamov A."/>
            <person name="Schmutz J."/>
            <person name="Shapiro H."/>
            <person name="Lindquist E."/>
            <person name="Lucas S."/>
            <person name="Rokhsar D."/>
            <person name="Grigoriev I.V."/>
        </authorList>
    </citation>
    <scope>NUCLEOTIDE SEQUENCE [LARGE SCALE GENOMIC DNA]</scope>
</reference>
<accession>D8S0G7</accession>
<dbReference type="GO" id="GO:0007165">
    <property type="term" value="P:signal transduction"/>
    <property type="evidence" value="ECO:0000318"/>
    <property type="project" value="GO_Central"/>
</dbReference>
<dbReference type="OMA" id="LIVYEMF"/>
<dbReference type="GO" id="GO:0005737">
    <property type="term" value="C:cytoplasm"/>
    <property type="evidence" value="ECO:0000318"/>
    <property type="project" value="GO_Central"/>
</dbReference>
<dbReference type="PROSITE" id="PS00107">
    <property type="entry name" value="PROTEIN_KINASE_ATP"/>
    <property type="match status" value="1"/>
</dbReference>
<comment type="similarity">
    <text evidence="1">Belongs to the protein kinase superfamily. TKL Ser/Thr protein kinase family.</text>
</comment>
<keyword evidence="6 8" id="KW-0067">ATP-binding</keyword>
<dbReference type="InterPro" id="IPR001245">
    <property type="entry name" value="Ser-Thr/Tyr_kinase_cat_dom"/>
</dbReference>
<dbReference type="SMART" id="SM00248">
    <property type="entry name" value="ANK"/>
    <property type="match status" value="2"/>
</dbReference>
<dbReference type="PROSITE" id="PS50088">
    <property type="entry name" value="ANK_REPEAT"/>
    <property type="match status" value="1"/>
</dbReference>
<evidence type="ECO:0000313" key="12">
    <source>
        <dbReference type="EMBL" id="EFJ22050.1"/>
    </source>
</evidence>
<evidence type="ECO:0000313" key="11">
    <source>
        <dbReference type="EMBL" id="EFJ18335.1"/>
    </source>
</evidence>
<dbReference type="Pfam" id="PF07714">
    <property type="entry name" value="PK_Tyr_Ser-Thr"/>
    <property type="match status" value="1"/>
</dbReference>
<dbReference type="InterPro" id="IPR017441">
    <property type="entry name" value="Protein_kinase_ATP_BS"/>
</dbReference>
<dbReference type="GO" id="GO:0004672">
    <property type="term" value="F:protein kinase activity"/>
    <property type="evidence" value="ECO:0000318"/>
    <property type="project" value="GO_Central"/>
</dbReference>
<protein>
    <recommendedName>
        <fullName evidence="10">Protein kinase domain-containing protein</fullName>
    </recommendedName>
</protein>
<dbReference type="GO" id="GO:0004674">
    <property type="term" value="F:protein serine/threonine kinase activity"/>
    <property type="evidence" value="ECO:0007669"/>
    <property type="project" value="UniProtKB-KW"/>
</dbReference>
<feature type="domain" description="Protein kinase" evidence="10">
    <location>
        <begin position="119"/>
        <end position="390"/>
    </location>
</feature>
<dbReference type="InterPro" id="IPR051681">
    <property type="entry name" value="Ser/Thr_Kinases-Pseudokinases"/>
</dbReference>
<evidence type="ECO:0000256" key="5">
    <source>
        <dbReference type="ARBA" id="ARBA00022777"/>
    </source>
</evidence>
<dbReference type="SUPFAM" id="SSF48403">
    <property type="entry name" value="Ankyrin repeat"/>
    <property type="match status" value="1"/>
</dbReference>
<dbReference type="FunFam" id="3.30.200.20:FF:000180">
    <property type="entry name" value="serine/threonine-protein kinase STY46-like"/>
    <property type="match status" value="1"/>
</dbReference>
<evidence type="ECO:0000259" key="10">
    <source>
        <dbReference type="PROSITE" id="PS50011"/>
    </source>
</evidence>
<keyword evidence="7" id="KW-0040">ANK repeat</keyword>